<gene>
    <name evidence="5" type="ORF">B1R32_11456</name>
</gene>
<comment type="caution">
    <text evidence="5">The sequence shown here is derived from an EMBL/GenBank/DDBJ whole genome shotgun (WGS) entry which is preliminary data.</text>
</comment>
<dbReference type="SUPFAM" id="SSF55874">
    <property type="entry name" value="ATPase domain of HSP90 chaperone/DNA topoisomerase II/histidine kinase"/>
    <property type="match status" value="1"/>
</dbReference>
<dbReference type="Gene3D" id="3.30.565.10">
    <property type="entry name" value="Histidine kinase-like ATPase, C-terminal domain"/>
    <property type="match status" value="1"/>
</dbReference>
<keyword evidence="5" id="KW-0808">Transferase</keyword>
<dbReference type="PROSITE" id="PS50109">
    <property type="entry name" value="HIS_KIN"/>
    <property type="match status" value="1"/>
</dbReference>
<dbReference type="CDD" id="cd00082">
    <property type="entry name" value="HisKA"/>
    <property type="match status" value="1"/>
</dbReference>
<evidence type="ECO:0000256" key="2">
    <source>
        <dbReference type="ARBA" id="ARBA00012438"/>
    </source>
</evidence>
<reference evidence="5 6" key="1">
    <citation type="journal article" date="2018" name="Syst. Appl. Microbiol.">
        <title>Abditibacterium utsteinense sp. nov., the first cultivated member of candidate phylum FBP, isolated from ice-free Antarctic soil samples.</title>
        <authorList>
            <person name="Tahon G."/>
            <person name="Tytgat B."/>
            <person name="Lebbe L."/>
            <person name="Carlier A."/>
            <person name="Willems A."/>
        </authorList>
    </citation>
    <scope>NUCLEOTIDE SEQUENCE [LARGE SCALE GENOMIC DNA]</scope>
    <source>
        <strain evidence="5 6">LMG 29911</strain>
    </source>
</reference>
<dbReference type="PANTHER" id="PTHR43547:SF2">
    <property type="entry name" value="HYBRID SIGNAL TRANSDUCTION HISTIDINE KINASE C"/>
    <property type="match status" value="1"/>
</dbReference>
<name>A0A2S8SQZ4_9BACT</name>
<dbReference type="SMART" id="SM00388">
    <property type="entry name" value="HisKA"/>
    <property type="match status" value="1"/>
</dbReference>
<dbReference type="InterPro" id="IPR005467">
    <property type="entry name" value="His_kinase_dom"/>
</dbReference>
<keyword evidence="5" id="KW-0418">Kinase</keyword>
<proteinExistence type="predicted"/>
<protein>
    <recommendedName>
        <fullName evidence="2">histidine kinase</fullName>
        <ecNumber evidence="2">2.7.13.3</ecNumber>
    </recommendedName>
</protein>
<accession>A0A2S8SQZ4</accession>
<dbReference type="AlphaFoldDB" id="A0A2S8SQZ4"/>
<dbReference type="EC" id="2.7.13.3" evidence="2"/>
<dbReference type="OrthoDB" id="568844at2"/>
<evidence type="ECO:0000256" key="3">
    <source>
        <dbReference type="ARBA" id="ARBA00022553"/>
    </source>
</evidence>
<dbReference type="Gene3D" id="1.10.287.130">
    <property type="match status" value="1"/>
</dbReference>
<dbReference type="InterPro" id="IPR003594">
    <property type="entry name" value="HATPase_dom"/>
</dbReference>
<dbReference type="PANTHER" id="PTHR43547">
    <property type="entry name" value="TWO-COMPONENT HISTIDINE KINASE"/>
    <property type="match status" value="1"/>
</dbReference>
<evidence type="ECO:0000256" key="1">
    <source>
        <dbReference type="ARBA" id="ARBA00000085"/>
    </source>
</evidence>
<dbReference type="InterPro" id="IPR004358">
    <property type="entry name" value="Sig_transdc_His_kin-like_C"/>
</dbReference>
<feature type="domain" description="Histidine kinase" evidence="4">
    <location>
        <begin position="186"/>
        <end position="431"/>
    </location>
</feature>
<dbReference type="SMART" id="SM00387">
    <property type="entry name" value="HATPase_c"/>
    <property type="match status" value="1"/>
</dbReference>
<sequence length="443" mass="48564">MQTMISLDLDAALDVLADQMDAQRAEILGQWHARVAADAESLGVSHMTRSQFYDHIPLILAAFFEKLRSAPENAEKFAQDARETDMAQQHSKHRWQQGYKVRSLVREWGHLNGCMVEAIDALEAEAEVLSRVRILWAEFVNHNVSEGVSEYESLLQTEAGARLDELEEAIQIMRIVETERGELLRQVSHDLRGGLSMVAGASSLLGHDKIAQGDREHVMSILHGGVRSVTDMLGDLMTMSRLEAGHEKCEIARFDAAQMLIELCGNCELLAREKGLFLRGEGEKSLMVEGDSAKVRRIAQNLMINALKYTTAGGVDVSWQAVSKEQWSFTISDTGPGLSRSSAAPLADKIAQATEGAHQIGAQITGEMPLQNSQLKEPQAALASTSLAWQPGEGIGLSIVRRLCELLNATLELETGAGHGSTFRVVLPRGYESEKAKNDENPA</sequence>
<dbReference type="PRINTS" id="PR00344">
    <property type="entry name" value="BCTRLSENSOR"/>
</dbReference>
<evidence type="ECO:0000313" key="6">
    <source>
        <dbReference type="Proteomes" id="UP000237684"/>
    </source>
</evidence>
<keyword evidence="3" id="KW-0597">Phosphoprotein</keyword>
<comment type="catalytic activity">
    <reaction evidence="1">
        <text>ATP + protein L-histidine = ADP + protein N-phospho-L-histidine.</text>
        <dbReference type="EC" id="2.7.13.3"/>
    </reaction>
</comment>
<dbReference type="GO" id="GO:0000155">
    <property type="term" value="F:phosphorelay sensor kinase activity"/>
    <property type="evidence" value="ECO:0007669"/>
    <property type="project" value="InterPro"/>
</dbReference>
<evidence type="ECO:0000259" key="4">
    <source>
        <dbReference type="PROSITE" id="PS50109"/>
    </source>
</evidence>
<dbReference type="InParanoid" id="A0A2S8SQZ4"/>
<dbReference type="InterPro" id="IPR003661">
    <property type="entry name" value="HisK_dim/P_dom"/>
</dbReference>
<dbReference type="SUPFAM" id="SSF47384">
    <property type="entry name" value="Homodimeric domain of signal transducing histidine kinase"/>
    <property type="match status" value="1"/>
</dbReference>
<dbReference type="EMBL" id="NIGF01000014">
    <property type="protein sequence ID" value="PQV63231.1"/>
    <property type="molecule type" value="Genomic_DNA"/>
</dbReference>
<dbReference type="Proteomes" id="UP000237684">
    <property type="component" value="Unassembled WGS sequence"/>
</dbReference>
<keyword evidence="6" id="KW-1185">Reference proteome</keyword>
<organism evidence="5 6">
    <name type="scientific">Abditibacterium utsteinense</name>
    <dbReference type="NCBI Taxonomy" id="1960156"/>
    <lineage>
        <taxon>Bacteria</taxon>
        <taxon>Pseudomonadati</taxon>
        <taxon>Abditibacteriota</taxon>
        <taxon>Abditibacteriia</taxon>
        <taxon>Abditibacteriales</taxon>
        <taxon>Abditibacteriaceae</taxon>
        <taxon>Abditibacterium</taxon>
    </lineage>
</organism>
<dbReference type="InterPro" id="IPR036890">
    <property type="entry name" value="HATPase_C_sf"/>
</dbReference>
<evidence type="ECO:0000313" key="5">
    <source>
        <dbReference type="EMBL" id="PQV63231.1"/>
    </source>
</evidence>
<dbReference type="InterPro" id="IPR036097">
    <property type="entry name" value="HisK_dim/P_sf"/>
</dbReference>
<dbReference type="Pfam" id="PF02518">
    <property type="entry name" value="HATPase_c"/>
    <property type="match status" value="1"/>
</dbReference>